<dbReference type="SUPFAM" id="SSF56281">
    <property type="entry name" value="Metallo-hydrolase/oxidoreductase"/>
    <property type="match status" value="1"/>
</dbReference>
<evidence type="ECO:0000256" key="1">
    <source>
        <dbReference type="ARBA" id="ARBA00022448"/>
    </source>
</evidence>
<dbReference type="InterPro" id="IPR008254">
    <property type="entry name" value="Flavodoxin/NO_synth"/>
</dbReference>
<dbReference type="PROSITE" id="PS50902">
    <property type="entry name" value="FLAVODOXIN_LIKE"/>
    <property type="match status" value="1"/>
</dbReference>
<evidence type="ECO:0000313" key="6">
    <source>
        <dbReference type="EMBL" id="ABM79613.1"/>
    </source>
</evidence>
<dbReference type="InterPro" id="IPR002563">
    <property type="entry name" value="Flavin_Rdtase-like_dom"/>
</dbReference>
<dbReference type="InterPro" id="IPR029039">
    <property type="entry name" value="Flavoprotein-like_sf"/>
</dbReference>
<evidence type="ECO:0000256" key="2">
    <source>
        <dbReference type="ARBA" id="ARBA00022982"/>
    </source>
</evidence>
<dbReference type="InterPro" id="IPR045761">
    <property type="entry name" value="ODP_dom"/>
</dbReference>
<evidence type="ECO:0000259" key="5">
    <source>
        <dbReference type="PROSITE" id="PS50902"/>
    </source>
</evidence>
<proteinExistence type="predicted"/>
<dbReference type="KEGG" id="pmf:P9303_28831"/>
<accession>A2CDQ3</accession>
<organism evidence="6 7">
    <name type="scientific">Prochlorococcus marinus (strain MIT 9303)</name>
    <dbReference type="NCBI Taxonomy" id="59922"/>
    <lineage>
        <taxon>Bacteria</taxon>
        <taxon>Bacillati</taxon>
        <taxon>Cyanobacteriota</taxon>
        <taxon>Cyanophyceae</taxon>
        <taxon>Synechococcales</taxon>
        <taxon>Prochlorococcaceae</taxon>
        <taxon>Prochlorococcus</taxon>
    </lineage>
</organism>
<dbReference type="InterPro" id="IPR036866">
    <property type="entry name" value="RibonucZ/Hydroxyglut_hydro"/>
</dbReference>
<dbReference type="Pfam" id="PF19583">
    <property type="entry name" value="ODP"/>
    <property type="match status" value="1"/>
</dbReference>
<evidence type="ECO:0000256" key="4">
    <source>
        <dbReference type="SAM" id="MobiDB-lite"/>
    </source>
</evidence>
<keyword evidence="1" id="KW-0813">Transport</keyword>
<dbReference type="GO" id="GO:0010181">
    <property type="term" value="F:FMN binding"/>
    <property type="evidence" value="ECO:0007669"/>
    <property type="project" value="InterPro"/>
</dbReference>
<dbReference type="PROSITE" id="PS00201">
    <property type="entry name" value="FLAVODOXIN"/>
    <property type="match status" value="1"/>
</dbReference>
<dbReference type="RefSeq" id="WP_011827454.1">
    <property type="nucleotide sequence ID" value="NC_008820.1"/>
</dbReference>
<gene>
    <name evidence="6" type="ordered locus">P9303_28831</name>
</gene>
<dbReference type="AlphaFoldDB" id="A2CDQ3"/>
<name>A2CDQ3_PROM3</name>
<dbReference type="PANTHER" id="PTHR32145">
    <property type="entry name" value="DIFLAVIN FLAVOPROTEIN A 2-RELATED"/>
    <property type="match status" value="1"/>
</dbReference>
<dbReference type="EMBL" id="CP000554">
    <property type="protein sequence ID" value="ABM79613.1"/>
    <property type="molecule type" value="Genomic_DNA"/>
</dbReference>
<protein>
    <submittedName>
        <fullName evidence="6">Flavodoxin:Flavin reductase-like domain</fullName>
    </submittedName>
</protein>
<dbReference type="Gene3D" id="3.40.50.360">
    <property type="match status" value="1"/>
</dbReference>
<dbReference type="CDD" id="cd07709">
    <property type="entry name" value="flavodiiron_proteins_MBL-fold"/>
    <property type="match status" value="1"/>
</dbReference>
<dbReference type="GO" id="GO:0016646">
    <property type="term" value="F:oxidoreductase activity, acting on the CH-NH group of donors, NAD or NADP as acceptor"/>
    <property type="evidence" value="ECO:0007669"/>
    <property type="project" value="UniProtKB-ARBA"/>
</dbReference>
<keyword evidence="2" id="KW-0249">Electron transport</keyword>
<dbReference type="Pfam" id="PF01613">
    <property type="entry name" value="Flavin_Reduct"/>
    <property type="match status" value="1"/>
</dbReference>
<sequence>MSISSIHEPAAAAQRTVITLPIEKGLISLRGLSPQRLRFELEYALERGSTANSFLFSAGDDSHGQPQSAVLVHPPGDAYAEVFMPALAKALPSDTTTLKVVVGHINPNRVALLKKLANSYPKLELISSNPGAKLLKELWEQRKPATPNNNEQEESSLPSLPSIEIVRQEQKLSLSNEHALWLLPAPTARWPGGLLAFEESLGLLMSDKLFAAHLCTSEWAEANRISTEEERRHFYDCLMAPMASQVDTLVERLEELDIRTIAPCHGPAIETSWRSLLNDYRRWGESQQQAPLKVVLLFASAYGNTAAIADALAKGVSSTGIQVESLNCEFTPANELVNAIQQADAYLIGSPTLGGHAPTPIVSALGTLLAEGDRNKKVGIFGSYGWSGEALELLEKKLRDGGFSFGFEPIKVKFSPDAAMVKTLEETGTLFGRKLLKQQQREQPRASSGMSASRSDPAVLALGRVVGSLCILTARKGEGNTALSGAMVASWVSQASFSPPGLSVAVAKDRAVEALLHRGDHFALNVLAAGRQHELMKHFLQPFPAGSDRFAGLDLDASPAGQPLLKNALAWLEGCVQQRMECGDHWLLYAEISHGALLEREGTTAVHQRRSGANY</sequence>
<dbReference type="Proteomes" id="UP000002274">
    <property type="component" value="Chromosome"/>
</dbReference>
<dbReference type="Pfam" id="PF00258">
    <property type="entry name" value="Flavodoxin_1"/>
    <property type="match status" value="1"/>
</dbReference>
<dbReference type="SUPFAM" id="SSF52218">
    <property type="entry name" value="Flavoproteins"/>
    <property type="match status" value="1"/>
</dbReference>
<dbReference type="PANTHER" id="PTHR32145:SF32">
    <property type="entry name" value="DIFLAVIN FLAVOPROTEIN A 4-RELATED"/>
    <property type="match status" value="1"/>
</dbReference>
<reference evidence="6 7" key="1">
    <citation type="journal article" date="2007" name="PLoS Genet.">
        <title>Patterns and implications of gene gain and loss in the evolution of Prochlorococcus.</title>
        <authorList>
            <person name="Kettler G.C."/>
            <person name="Martiny A.C."/>
            <person name="Huang K."/>
            <person name="Zucker J."/>
            <person name="Coleman M.L."/>
            <person name="Rodrigue S."/>
            <person name="Chen F."/>
            <person name="Lapidus A."/>
            <person name="Ferriera S."/>
            <person name="Johnson J."/>
            <person name="Steglich C."/>
            <person name="Church G.M."/>
            <person name="Richardson P."/>
            <person name="Chisholm S.W."/>
        </authorList>
    </citation>
    <scope>NUCLEOTIDE SEQUENCE [LARGE SCALE GENOMIC DNA]</scope>
    <source>
        <strain evidence="6 7">MIT 9303</strain>
    </source>
</reference>
<evidence type="ECO:0000256" key="3">
    <source>
        <dbReference type="ARBA" id="ARBA00023002"/>
    </source>
</evidence>
<feature type="compositionally biased region" description="Polar residues" evidence="4">
    <location>
        <begin position="445"/>
        <end position="454"/>
    </location>
</feature>
<dbReference type="Gene3D" id="2.30.110.10">
    <property type="entry name" value="Electron Transport, Fmn-binding Protein, Chain A"/>
    <property type="match status" value="1"/>
</dbReference>
<dbReference type="STRING" id="59922.P9303_28831"/>
<dbReference type="SUPFAM" id="SSF50475">
    <property type="entry name" value="FMN-binding split barrel"/>
    <property type="match status" value="1"/>
</dbReference>
<dbReference type="GO" id="GO:0009055">
    <property type="term" value="F:electron transfer activity"/>
    <property type="evidence" value="ECO:0007669"/>
    <property type="project" value="InterPro"/>
</dbReference>
<evidence type="ECO:0000313" key="7">
    <source>
        <dbReference type="Proteomes" id="UP000002274"/>
    </source>
</evidence>
<feature type="domain" description="Flavodoxin-like" evidence="5">
    <location>
        <begin position="294"/>
        <end position="436"/>
    </location>
</feature>
<dbReference type="InterPro" id="IPR001226">
    <property type="entry name" value="Flavodoxin_CS"/>
</dbReference>
<dbReference type="Gene3D" id="3.60.15.10">
    <property type="entry name" value="Ribonuclease Z/Hydroxyacylglutathione hydrolase-like"/>
    <property type="match status" value="1"/>
</dbReference>
<feature type="region of interest" description="Disordered" evidence="4">
    <location>
        <begin position="433"/>
        <end position="454"/>
    </location>
</feature>
<dbReference type="InterPro" id="IPR012349">
    <property type="entry name" value="Split_barrel_FMN-bd"/>
</dbReference>
<dbReference type="BioCyc" id="PMAR59922:G1G80-2528-MONOMER"/>
<keyword evidence="3" id="KW-0560">Oxidoreductase</keyword>
<dbReference type="HOGENOM" id="CLU_017490_2_1_3"/>
<dbReference type="InterPro" id="IPR051285">
    <property type="entry name" value="NADH_oxidoreductase_modular"/>
</dbReference>
<dbReference type="SMART" id="SM00903">
    <property type="entry name" value="Flavin_Reduct"/>
    <property type="match status" value="1"/>
</dbReference>